<keyword evidence="3" id="KW-1185">Reference proteome</keyword>
<dbReference type="CDD" id="cd01310">
    <property type="entry name" value="TatD_DNAse"/>
    <property type="match status" value="1"/>
</dbReference>
<evidence type="ECO:0000256" key="1">
    <source>
        <dbReference type="SAM" id="MobiDB-lite"/>
    </source>
</evidence>
<reference evidence="3" key="1">
    <citation type="journal article" date="2019" name="Int. J. Syst. Evol. Microbiol.">
        <title>The Global Catalogue of Microorganisms (GCM) 10K type strain sequencing project: providing services to taxonomists for standard genome sequencing and annotation.</title>
        <authorList>
            <consortium name="The Broad Institute Genomics Platform"/>
            <consortium name="The Broad Institute Genome Sequencing Center for Infectious Disease"/>
            <person name="Wu L."/>
            <person name="Ma J."/>
        </authorList>
    </citation>
    <scope>NUCLEOTIDE SEQUENCE [LARGE SCALE GENOMIC DNA]</scope>
    <source>
        <strain evidence="3">JCM 17986</strain>
    </source>
</reference>
<feature type="compositionally biased region" description="Pro residues" evidence="1">
    <location>
        <begin position="14"/>
        <end position="23"/>
    </location>
</feature>
<accession>A0ABP9H7H4</accession>
<sequence length="298" mass="31725">MGKRSRRDGGPRDTTPPPAPPSLRVPVWDAHTHLDLQEGDVGGALAAAAAVGVSTVVQVGIDVPSSRWAAEAALDNPRVHATVALHPNEAPRLVHGDPDGWSGQRREPGGMAALDAAIAEIDELAALPQVRGIGETGLDYFRTGPEGTAVQQESFRRHIALAKRHGKALVIHDRDAHDDVLRILAEEGAPETVVFHCFSGDAEMAKTCAERGYVMSFAGNMTYPSAQQLRDAVAVAPLDLLLVETDAPFLTPVPYRGRPNAPYLVPVTVRAMAAVKDIDEDVLCAALAANAERVFARI</sequence>
<dbReference type="GO" id="GO:0016787">
    <property type="term" value="F:hydrolase activity"/>
    <property type="evidence" value="ECO:0007669"/>
    <property type="project" value="UniProtKB-KW"/>
</dbReference>
<dbReference type="Proteomes" id="UP001500466">
    <property type="component" value="Unassembled WGS sequence"/>
</dbReference>
<dbReference type="RefSeq" id="WP_345675816.1">
    <property type="nucleotide sequence ID" value="NZ_BAABHS010000009.1"/>
</dbReference>
<dbReference type="InterPro" id="IPR001130">
    <property type="entry name" value="TatD-like"/>
</dbReference>
<protein>
    <submittedName>
        <fullName evidence="2">TatD family hydrolase</fullName>
    </submittedName>
</protein>
<evidence type="ECO:0000313" key="3">
    <source>
        <dbReference type="Proteomes" id="UP001500466"/>
    </source>
</evidence>
<feature type="region of interest" description="Disordered" evidence="1">
    <location>
        <begin position="1"/>
        <end position="23"/>
    </location>
</feature>
<dbReference type="PANTHER" id="PTHR46124:SF2">
    <property type="entry name" value="D-AMINOACYL-TRNA DEACYLASE"/>
    <property type="match status" value="1"/>
</dbReference>
<dbReference type="PIRSF" id="PIRSF005902">
    <property type="entry name" value="DNase_TatD"/>
    <property type="match status" value="1"/>
</dbReference>
<proteinExistence type="predicted"/>
<name>A0ABP9H7H4_9ACTN</name>
<keyword evidence="2" id="KW-0378">Hydrolase</keyword>
<dbReference type="EMBL" id="BAABHS010000009">
    <property type="protein sequence ID" value="GAA4963081.1"/>
    <property type="molecule type" value="Genomic_DNA"/>
</dbReference>
<comment type="caution">
    <text evidence="2">The sequence shown here is derived from an EMBL/GenBank/DDBJ whole genome shotgun (WGS) entry which is preliminary data.</text>
</comment>
<gene>
    <name evidence="2" type="ORF">GCM10023205_28600</name>
</gene>
<dbReference type="SUPFAM" id="SSF51556">
    <property type="entry name" value="Metallo-dependent hydrolases"/>
    <property type="match status" value="1"/>
</dbReference>
<organism evidence="2 3">
    <name type="scientific">Yinghuangia aomiensis</name>
    <dbReference type="NCBI Taxonomy" id="676205"/>
    <lineage>
        <taxon>Bacteria</taxon>
        <taxon>Bacillati</taxon>
        <taxon>Actinomycetota</taxon>
        <taxon>Actinomycetes</taxon>
        <taxon>Kitasatosporales</taxon>
        <taxon>Streptomycetaceae</taxon>
        <taxon>Yinghuangia</taxon>
    </lineage>
</organism>
<dbReference type="PANTHER" id="PTHR46124">
    <property type="entry name" value="D-AMINOACYL-TRNA DEACYLASE"/>
    <property type="match status" value="1"/>
</dbReference>
<dbReference type="Pfam" id="PF01026">
    <property type="entry name" value="TatD_DNase"/>
    <property type="match status" value="1"/>
</dbReference>
<dbReference type="InterPro" id="IPR032466">
    <property type="entry name" value="Metal_Hydrolase"/>
</dbReference>
<evidence type="ECO:0000313" key="2">
    <source>
        <dbReference type="EMBL" id="GAA4963081.1"/>
    </source>
</evidence>
<dbReference type="Gene3D" id="3.20.20.140">
    <property type="entry name" value="Metal-dependent hydrolases"/>
    <property type="match status" value="1"/>
</dbReference>